<dbReference type="AlphaFoldDB" id="A0A381E5I5"/>
<dbReference type="Pfam" id="PF04237">
    <property type="entry name" value="YjbR"/>
    <property type="match status" value="1"/>
</dbReference>
<dbReference type="InterPro" id="IPR058532">
    <property type="entry name" value="YjbR/MT2646/Rv2570-like"/>
</dbReference>
<dbReference type="Proteomes" id="UP000254572">
    <property type="component" value="Unassembled WGS sequence"/>
</dbReference>
<keyword evidence="2" id="KW-1185">Reference proteome</keyword>
<evidence type="ECO:0000313" key="2">
    <source>
        <dbReference type="Proteomes" id="UP000254572"/>
    </source>
</evidence>
<accession>A0A381E5I5</accession>
<gene>
    <name evidence="1" type="ORF">NCTC13294_01039</name>
</gene>
<dbReference type="InterPro" id="IPR007351">
    <property type="entry name" value="YjbR"/>
</dbReference>
<dbReference type="SUPFAM" id="SSF142906">
    <property type="entry name" value="YjbR-like"/>
    <property type="match status" value="1"/>
</dbReference>
<organism evidence="1 2">
    <name type="scientific">Cardiobacterium valvarum</name>
    <dbReference type="NCBI Taxonomy" id="194702"/>
    <lineage>
        <taxon>Bacteria</taxon>
        <taxon>Pseudomonadati</taxon>
        <taxon>Pseudomonadota</taxon>
        <taxon>Gammaproteobacteria</taxon>
        <taxon>Cardiobacteriales</taxon>
        <taxon>Cardiobacteriaceae</taxon>
        <taxon>Cardiobacterium</taxon>
    </lineage>
</organism>
<protein>
    <submittedName>
        <fullName evidence="1">Uncharacterized protein conserved in bacteria</fullName>
    </submittedName>
</protein>
<dbReference type="OrthoDB" id="3194910at2"/>
<dbReference type="EMBL" id="UFUW01000001">
    <property type="protein sequence ID" value="SUX21568.1"/>
    <property type="molecule type" value="Genomic_DNA"/>
</dbReference>
<dbReference type="PANTHER" id="PTHR35145:SF1">
    <property type="entry name" value="CYTOPLASMIC PROTEIN"/>
    <property type="match status" value="1"/>
</dbReference>
<reference evidence="1 2" key="1">
    <citation type="submission" date="2018-06" db="EMBL/GenBank/DDBJ databases">
        <authorList>
            <consortium name="Pathogen Informatics"/>
            <person name="Doyle S."/>
        </authorList>
    </citation>
    <scope>NUCLEOTIDE SEQUENCE [LARGE SCALE GENOMIC DNA]</scope>
    <source>
        <strain evidence="1 2">NCTC13294</strain>
    </source>
</reference>
<proteinExistence type="predicted"/>
<dbReference type="RefSeq" id="WP_115611363.1">
    <property type="nucleotide sequence ID" value="NZ_JBHLZC010000001.1"/>
</dbReference>
<dbReference type="PANTHER" id="PTHR35145">
    <property type="entry name" value="CYTOPLASMIC PROTEIN-RELATED"/>
    <property type="match status" value="1"/>
</dbReference>
<evidence type="ECO:0000313" key="1">
    <source>
        <dbReference type="EMBL" id="SUX21568.1"/>
    </source>
</evidence>
<dbReference type="Gene3D" id="3.90.1150.30">
    <property type="match status" value="1"/>
</dbReference>
<dbReference type="InterPro" id="IPR038056">
    <property type="entry name" value="YjbR-like_sf"/>
</dbReference>
<name>A0A381E5I5_9GAMM</name>
<sequence>MHRAELLQTISDRYGVAAEYPWRRYPQYAVFRHAGNRKWFAVLMNPPGRKLGLATEDEVAILNVKIRAGENSLLRGMDGVLPAYHMNKEHWVSLRLDMLPDDTLLDLLADSYDLTRAKMRRAPPPNDFL</sequence>